<feature type="domain" description="RDD" evidence="9">
    <location>
        <begin position="272"/>
        <end position="392"/>
    </location>
</feature>
<keyword evidence="7" id="KW-0175">Coiled coil</keyword>
<evidence type="ECO:0000256" key="6">
    <source>
        <dbReference type="ARBA" id="ARBA00023186"/>
    </source>
</evidence>
<keyword evidence="4 8" id="KW-1133">Transmembrane helix</keyword>
<dbReference type="InterPro" id="IPR010432">
    <property type="entry name" value="RDD"/>
</dbReference>
<feature type="coiled-coil region" evidence="7">
    <location>
        <begin position="242"/>
        <end position="277"/>
    </location>
</feature>
<evidence type="ECO:0000256" key="2">
    <source>
        <dbReference type="ARBA" id="ARBA00022475"/>
    </source>
</evidence>
<dbReference type="GO" id="GO:0005886">
    <property type="term" value="C:plasma membrane"/>
    <property type="evidence" value="ECO:0007669"/>
    <property type="project" value="UniProtKB-SubCell"/>
</dbReference>
<dbReference type="OrthoDB" id="5524449at2"/>
<dbReference type="RefSeq" id="WP_044616241.1">
    <property type="nucleotide sequence ID" value="NZ_CP007142.1"/>
</dbReference>
<feature type="transmembrane region" description="Helical" evidence="8">
    <location>
        <begin position="307"/>
        <end position="326"/>
    </location>
</feature>
<evidence type="ECO:0000256" key="8">
    <source>
        <dbReference type="SAM" id="Phobius"/>
    </source>
</evidence>
<feature type="transmembrane region" description="Helical" evidence="8">
    <location>
        <begin position="363"/>
        <end position="381"/>
    </location>
</feature>
<evidence type="ECO:0000256" key="1">
    <source>
        <dbReference type="ARBA" id="ARBA00004651"/>
    </source>
</evidence>
<dbReference type="STRING" id="1445510.YC6258_01414"/>
<reference evidence="10 11" key="1">
    <citation type="submission" date="2014-01" db="EMBL/GenBank/DDBJ databases">
        <title>Full genme sequencing of cellulolytic bacterium Gynuella sunshinyii YC6258T gen. nov., sp. nov.</title>
        <authorList>
            <person name="Khan H."/>
            <person name="Chung E.J."/>
            <person name="Chung Y.R."/>
        </authorList>
    </citation>
    <scope>NUCLEOTIDE SEQUENCE [LARGE SCALE GENOMIC DNA]</scope>
    <source>
        <strain evidence="10 11">YC6258</strain>
    </source>
</reference>
<dbReference type="Proteomes" id="UP000032266">
    <property type="component" value="Chromosome"/>
</dbReference>
<proteinExistence type="predicted"/>
<dbReference type="InterPro" id="IPR051791">
    <property type="entry name" value="Pra-immunoreactive"/>
</dbReference>
<protein>
    <submittedName>
        <fullName evidence="10">Putative membrane protein/domain</fullName>
    </submittedName>
</protein>
<feature type="transmembrane region" description="Helical" evidence="8">
    <location>
        <begin position="279"/>
        <end position="301"/>
    </location>
</feature>
<sequence length="402" mass="46236">MSAWTVLGIEPTDDARAIKLAYSSALKKCRPDEDPDGFQALHRAYKTLSRQVGKSSAVKAASQVEDDPVPADTSSAVVPTPENVAAVITAARVEDDADSWAPEADQPVVILSPVFDDVETTQQVAHIEVQTLVDELYELLCQFAEAGFERSLQRLAYQALDLTLLEQRRFTVETFECLLRLERKVPVVYRNLFDSEALYTLLQQMNWLQQRTLLEQECDLNETDRQLTLIQEYLKKHQRGLLRDQRERKARQRQQAAEAIQQQAMEFNKQKAAMANRCLAYLLDLMLVNLGAVLFAGLLTFNVPERSLGTMVLMELAGYFTYFIFFEYQYGCTPMKRLLRMTVINRAGGNPGFWHIVWRTFSLFLSFITLKLFFIHLYFWWSKKGALHDTFSRTYVIKRARS</sequence>
<dbReference type="EMBL" id="CP007142">
    <property type="protein sequence ID" value="AJQ93462.1"/>
    <property type="molecule type" value="Genomic_DNA"/>
</dbReference>
<evidence type="ECO:0000256" key="7">
    <source>
        <dbReference type="SAM" id="Coils"/>
    </source>
</evidence>
<name>A0A0C5VFU2_9GAMM</name>
<organism evidence="10 11">
    <name type="scientific">Gynuella sunshinyii YC6258</name>
    <dbReference type="NCBI Taxonomy" id="1445510"/>
    <lineage>
        <taxon>Bacteria</taxon>
        <taxon>Pseudomonadati</taxon>
        <taxon>Pseudomonadota</taxon>
        <taxon>Gammaproteobacteria</taxon>
        <taxon>Oceanospirillales</taxon>
        <taxon>Saccharospirillaceae</taxon>
        <taxon>Gynuella</taxon>
    </lineage>
</organism>
<evidence type="ECO:0000256" key="4">
    <source>
        <dbReference type="ARBA" id="ARBA00022989"/>
    </source>
</evidence>
<evidence type="ECO:0000313" key="11">
    <source>
        <dbReference type="Proteomes" id="UP000032266"/>
    </source>
</evidence>
<dbReference type="HOGENOM" id="CLU_646611_0_0_6"/>
<keyword evidence="3 8" id="KW-0812">Transmembrane</keyword>
<evidence type="ECO:0000256" key="5">
    <source>
        <dbReference type="ARBA" id="ARBA00023136"/>
    </source>
</evidence>
<keyword evidence="11" id="KW-1185">Reference proteome</keyword>
<dbReference type="Gene3D" id="1.10.287.110">
    <property type="entry name" value="DnaJ domain"/>
    <property type="match status" value="1"/>
</dbReference>
<keyword evidence="5 8" id="KW-0472">Membrane</keyword>
<dbReference type="AlphaFoldDB" id="A0A0C5VFU2"/>
<evidence type="ECO:0000313" key="10">
    <source>
        <dbReference type="EMBL" id="AJQ93462.1"/>
    </source>
</evidence>
<comment type="subcellular location">
    <subcellularLocation>
        <location evidence="1">Cell membrane</location>
        <topology evidence="1">Multi-pass membrane protein</topology>
    </subcellularLocation>
</comment>
<evidence type="ECO:0000256" key="3">
    <source>
        <dbReference type="ARBA" id="ARBA00022692"/>
    </source>
</evidence>
<dbReference type="SUPFAM" id="SSF46565">
    <property type="entry name" value="Chaperone J-domain"/>
    <property type="match status" value="1"/>
</dbReference>
<dbReference type="CDD" id="cd06257">
    <property type="entry name" value="DnaJ"/>
    <property type="match status" value="1"/>
</dbReference>
<evidence type="ECO:0000259" key="9">
    <source>
        <dbReference type="Pfam" id="PF06271"/>
    </source>
</evidence>
<dbReference type="InterPro" id="IPR001623">
    <property type="entry name" value="DnaJ_domain"/>
</dbReference>
<dbReference type="InterPro" id="IPR036869">
    <property type="entry name" value="J_dom_sf"/>
</dbReference>
<dbReference type="Pfam" id="PF06271">
    <property type="entry name" value="RDD"/>
    <property type="match status" value="1"/>
</dbReference>
<keyword evidence="6" id="KW-0143">Chaperone</keyword>
<accession>A0A0C5VFU2</accession>
<dbReference type="KEGG" id="gsn:YC6258_01414"/>
<gene>
    <name evidence="10" type="ORF">YC6258_01414</name>
</gene>
<dbReference type="PANTHER" id="PTHR36115">
    <property type="entry name" value="PROLINE-RICH ANTIGEN HOMOLOG-RELATED"/>
    <property type="match status" value="1"/>
</dbReference>
<keyword evidence="2" id="KW-1003">Cell membrane</keyword>